<dbReference type="PANTHER" id="PTHR43463:SF1">
    <property type="entry name" value="NICOTINATE-NUCLEOTIDE--DIMETHYLBENZIMIDAZOLE PHOSPHORIBOSYLTRANSFERASE"/>
    <property type="match status" value="1"/>
</dbReference>
<comment type="catalytic activity">
    <reaction evidence="10 11">
        <text>5,6-dimethylbenzimidazole + nicotinate beta-D-ribonucleotide = alpha-ribazole 5'-phosphate + nicotinate + H(+)</text>
        <dbReference type="Rhea" id="RHEA:11196"/>
        <dbReference type="ChEBI" id="CHEBI:15378"/>
        <dbReference type="ChEBI" id="CHEBI:15890"/>
        <dbReference type="ChEBI" id="CHEBI:32544"/>
        <dbReference type="ChEBI" id="CHEBI:57502"/>
        <dbReference type="ChEBI" id="CHEBI:57918"/>
        <dbReference type="EC" id="2.4.2.21"/>
    </reaction>
</comment>
<evidence type="ECO:0000256" key="5">
    <source>
        <dbReference type="ARBA" id="ARBA00015486"/>
    </source>
</evidence>
<dbReference type="InterPro" id="IPR003200">
    <property type="entry name" value="Nict_dMeBzImd_PRibTrfase"/>
</dbReference>
<dbReference type="NCBIfam" id="TIGR03160">
    <property type="entry name" value="cobT_DBIPRT"/>
    <property type="match status" value="1"/>
</dbReference>
<evidence type="ECO:0000313" key="12">
    <source>
        <dbReference type="EMBL" id="TLS51470.1"/>
    </source>
</evidence>
<dbReference type="PANTHER" id="PTHR43463">
    <property type="entry name" value="NICOTINATE-NUCLEOTIDE--DIMETHYLBENZIMIDAZOLE PHOSPHORIBOSYLTRANSFERASE"/>
    <property type="match status" value="1"/>
</dbReference>
<dbReference type="AlphaFoldDB" id="A0A5R9GBM1"/>
<evidence type="ECO:0000313" key="13">
    <source>
        <dbReference type="Proteomes" id="UP000309676"/>
    </source>
</evidence>
<dbReference type="FunFam" id="3.40.50.10210:FF:000001">
    <property type="entry name" value="Nicotinate-nucleotide--dimethylbenzimidazole phosphoribosyltransferase"/>
    <property type="match status" value="1"/>
</dbReference>
<dbReference type="InterPro" id="IPR017846">
    <property type="entry name" value="Nict_dMeBzImd_PRibTrfase_bact"/>
</dbReference>
<evidence type="ECO:0000256" key="2">
    <source>
        <dbReference type="ARBA" id="ARBA00005049"/>
    </source>
</evidence>
<dbReference type="Proteomes" id="UP000309676">
    <property type="component" value="Unassembled WGS sequence"/>
</dbReference>
<comment type="caution">
    <text evidence="12">The sequence shown here is derived from an EMBL/GenBank/DDBJ whole genome shotgun (WGS) entry which is preliminary data.</text>
</comment>
<comment type="similarity">
    <text evidence="3 11">Belongs to the CobT family.</text>
</comment>
<proteinExistence type="inferred from homology"/>
<dbReference type="RefSeq" id="WP_138195082.1">
    <property type="nucleotide sequence ID" value="NZ_VCIW01000009.1"/>
</dbReference>
<dbReference type="InterPro" id="IPR036087">
    <property type="entry name" value="Nict_dMeBzImd_PRibTrfase_sf"/>
</dbReference>
<dbReference type="Gene3D" id="1.10.1610.10">
    <property type="match status" value="1"/>
</dbReference>
<dbReference type="OrthoDB" id="9781491at2"/>
<evidence type="ECO:0000256" key="4">
    <source>
        <dbReference type="ARBA" id="ARBA00011991"/>
    </source>
</evidence>
<organism evidence="12 13">
    <name type="scientific">Paenibacillus antri</name>
    <dbReference type="NCBI Taxonomy" id="2582848"/>
    <lineage>
        <taxon>Bacteria</taxon>
        <taxon>Bacillati</taxon>
        <taxon>Bacillota</taxon>
        <taxon>Bacilli</taxon>
        <taxon>Bacillales</taxon>
        <taxon>Paenibacillaceae</taxon>
        <taxon>Paenibacillus</taxon>
    </lineage>
</organism>
<dbReference type="NCBIfam" id="NF000996">
    <property type="entry name" value="PRK00105.1"/>
    <property type="match status" value="1"/>
</dbReference>
<sequence>MDDKWLTRVCRSIEPLREEAMAAARERLDSLTKPPGSLGALERLAERLSGIAGAMPPPLGKKVVVVMAGDHGVCEEGVSAFPQAVTEQMVLNFLRGGAAVNVFAKHAGADVVCVDMGVAATIDHPGLVASKIAPGTANMTKGPAMTREQALSALSAGVELVGRLAGDGVRLIAVGEMGIGNSTAAAAVTSALLGVPPEASVGRGTGVDDAGLARKRDAVARALAANGLAAGAGASGPEGALETLAKVGGFELAGIAGVCLGAGVYRVPVVVDGYISTAAALVASRLSPHVASYLIASHRSEEPGHGVVLDALGLEPMLELGMRLGEGTGAALSLRIVEAAVDVLGSMATFASAGVSGKLE</sequence>
<keyword evidence="8 11" id="KW-0808">Transferase</keyword>
<dbReference type="UniPathway" id="UPA00061">
    <property type="reaction ID" value="UER00516"/>
</dbReference>
<keyword evidence="7 11" id="KW-0328">Glycosyltransferase</keyword>
<evidence type="ECO:0000256" key="10">
    <source>
        <dbReference type="ARBA" id="ARBA00047340"/>
    </source>
</evidence>
<accession>A0A5R9GBM1</accession>
<dbReference type="GO" id="GO:0009236">
    <property type="term" value="P:cobalamin biosynthetic process"/>
    <property type="evidence" value="ECO:0007669"/>
    <property type="project" value="UniProtKB-UniRule"/>
</dbReference>
<dbReference type="EMBL" id="VCIW01000009">
    <property type="protein sequence ID" value="TLS51470.1"/>
    <property type="molecule type" value="Genomic_DNA"/>
</dbReference>
<evidence type="ECO:0000256" key="11">
    <source>
        <dbReference type="HAMAP-Rule" id="MF_00230"/>
    </source>
</evidence>
<protein>
    <recommendedName>
        <fullName evidence="5 11">Nicotinate-nucleotide--dimethylbenzimidazole phosphoribosyltransferase</fullName>
        <shortName evidence="11">NN:DBI PRT</shortName>
        <ecNumber evidence="4 11">2.4.2.21</ecNumber>
    </recommendedName>
    <alternativeName>
        <fullName evidence="9 11">N(1)-alpha-phosphoribosyltransferase</fullName>
    </alternativeName>
</protein>
<evidence type="ECO:0000256" key="3">
    <source>
        <dbReference type="ARBA" id="ARBA00007110"/>
    </source>
</evidence>
<comment type="pathway">
    <text evidence="2 11">Nucleoside biosynthesis; alpha-ribazole biosynthesis; alpha-ribazole from 5,6-dimethylbenzimidazole: step 1/2.</text>
</comment>
<gene>
    <name evidence="11 12" type="primary">cobT</name>
    <name evidence="12" type="ORF">FE782_15275</name>
</gene>
<dbReference type="EC" id="2.4.2.21" evidence="4 11"/>
<comment type="function">
    <text evidence="1 11">Catalyzes the synthesis of alpha-ribazole-5'-phosphate from nicotinate mononucleotide (NAMN) and 5,6-dimethylbenzimidazole (DMB).</text>
</comment>
<name>A0A5R9GBM1_9BACL</name>
<evidence type="ECO:0000256" key="7">
    <source>
        <dbReference type="ARBA" id="ARBA00022676"/>
    </source>
</evidence>
<evidence type="ECO:0000256" key="6">
    <source>
        <dbReference type="ARBA" id="ARBA00022573"/>
    </source>
</evidence>
<keyword evidence="6 11" id="KW-0169">Cobalamin biosynthesis</keyword>
<feature type="active site" description="Proton acceptor" evidence="11">
    <location>
        <position position="326"/>
    </location>
</feature>
<dbReference type="HAMAP" id="MF_00230">
    <property type="entry name" value="CobT"/>
    <property type="match status" value="1"/>
</dbReference>
<dbReference type="InterPro" id="IPR023195">
    <property type="entry name" value="Nict_dMeBzImd_PRibTrfase_N"/>
</dbReference>
<dbReference type="SUPFAM" id="SSF52733">
    <property type="entry name" value="Nicotinate mononucleotide:5,6-dimethylbenzimidazole phosphoribosyltransferase (CobT)"/>
    <property type="match status" value="1"/>
</dbReference>
<reference evidence="12 13" key="1">
    <citation type="submission" date="2019-05" db="EMBL/GenBank/DDBJ databases">
        <authorList>
            <person name="Narsing Rao M.P."/>
            <person name="Li W.J."/>
        </authorList>
    </citation>
    <scope>NUCLEOTIDE SEQUENCE [LARGE SCALE GENOMIC DNA]</scope>
    <source>
        <strain evidence="12 13">SYSU_K30003</strain>
    </source>
</reference>
<evidence type="ECO:0000256" key="8">
    <source>
        <dbReference type="ARBA" id="ARBA00022679"/>
    </source>
</evidence>
<dbReference type="CDD" id="cd02439">
    <property type="entry name" value="DMB-PRT_CobT"/>
    <property type="match status" value="1"/>
</dbReference>
<evidence type="ECO:0000256" key="9">
    <source>
        <dbReference type="ARBA" id="ARBA00030686"/>
    </source>
</evidence>
<evidence type="ECO:0000256" key="1">
    <source>
        <dbReference type="ARBA" id="ARBA00002197"/>
    </source>
</evidence>
<dbReference type="GO" id="GO:0008939">
    <property type="term" value="F:nicotinate-nucleotide-dimethylbenzimidazole phosphoribosyltransferase activity"/>
    <property type="evidence" value="ECO:0007669"/>
    <property type="project" value="UniProtKB-UniRule"/>
</dbReference>
<dbReference type="Pfam" id="PF02277">
    <property type="entry name" value="DBI_PRT"/>
    <property type="match status" value="1"/>
</dbReference>
<keyword evidence="13" id="KW-1185">Reference proteome</keyword>
<dbReference type="Gene3D" id="3.40.50.10210">
    <property type="match status" value="1"/>
</dbReference>